<organism evidence="2">
    <name type="scientific">uncultured Caudovirales phage</name>
    <dbReference type="NCBI Taxonomy" id="2100421"/>
    <lineage>
        <taxon>Viruses</taxon>
        <taxon>Duplodnaviria</taxon>
        <taxon>Heunggongvirae</taxon>
        <taxon>Uroviricota</taxon>
        <taxon>Caudoviricetes</taxon>
        <taxon>Peduoviridae</taxon>
        <taxon>Maltschvirus</taxon>
        <taxon>Maltschvirus maltsch</taxon>
    </lineage>
</organism>
<evidence type="ECO:0000313" key="1">
    <source>
        <dbReference type="EMBL" id="CAB4145941.1"/>
    </source>
</evidence>
<reference evidence="2" key="1">
    <citation type="submission" date="2020-05" db="EMBL/GenBank/DDBJ databases">
        <authorList>
            <person name="Chiriac C."/>
            <person name="Salcher M."/>
            <person name="Ghai R."/>
            <person name="Kavagutti S V."/>
        </authorList>
    </citation>
    <scope>NUCLEOTIDE SEQUENCE</scope>
</reference>
<dbReference type="EMBL" id="LR796939">
    <property type="protein sequence ID" value="CAB4176873.1"/>
    <property type="molecule type" value="Genomic_DNA"/>
</dbReference>
<dbReference type="EMBL" id="LR797150">
    <property type="protein sequence ID" value="CAB4189996.1"/>
    <property type="molecule type" value="Genomic_DNA"/>
</dbReference>
<proteinExistence type="predicted"/>
<gene>
    <name evidence="3" type="ORF">UFOVP1204_36</name>
    <name evidence="1" type="ORF">UFOVP473_65</name>
    <name evidence="2" type="ORF">UFOVP983_65</name>
</gene>
<dbReference type="EMBL" id="LR796459">
    <property type="protein sequence ID" value="CAB4145941.1"/>
    <property type="molecule type" value="Genomic_DNA"/>
</dbReference>
<protein>
    <submittedName>
        <fullName evidence="2">Uncharacterized protein</fullName>
    </submittedName>
</protein>
<sequence>MNIRVGDTVELKPMKVKKAFRDNSAMCEFGGEEIPVPSGAIARVIPRPIAVGDKVKAPVGIVTRVVVHLRGNYAWAIGDMDSHPMSFALSDLTHAE</sequence>
<name>A0A6J5PY05_9CAUD</name>
<evidence type="ECO:0000313" key="3">
    <source>
        <dbReference type="EMBL" id="CAB4189996.1"/>
    </source>
</evidence>
<accession>A0A6J5PY05</accession>
<evidence type="ECO:0000313" key="2">
    <source>
        <dbReference type="EMBL" id="CAB4176873.1"/>
    </source>
</evidence>